<reference evidence="1 2" key="1">
    <citation type="journal article" date="2014" name="Int. J. Syst. Evol. Microbiol.">
        <title>Nocardia vulneris sp. nov., isolated from wounds of human patients in North America.</title>
        <authorList>
            <person name="Lasker B.A."/>
            <person name="Bell M."/>
            <person name="Klenk H.P."/>
            <person name="Sproer C."/>
            <person name="Schumann C."/>
            <person name="Schumann P."/>
            <person name="Brown J.M."/>
        </authorList>
    </citation>
    <scope>NUCLEOTIDE SEQUENCE [LARGE SCALE GENOMIC DNA]</scope>
    <source>
        <strain evidence="1 2">W9851</strain>
    </source>
</reference>
<name>A0ABR4Z4D0_9NOCA</name>
<gene>
    <name evidence="1" type="ORF">FG87_39625</name>
</gene>
<evidence type="ECO:0000313" key="1">
    <source>
        <dbReference type="EMBL" id="KIA60029.1"/>
    </source>
</evidence>
<comment type="caution">
    <text evidence="1">The sequence shown here is derived from an EMBL/GenBank/DDBJ whole genome shotgun (WGS) entry which is preliminary data.</text>
</comment>
<proteinExistence type="predicted"/>
<sequence length="607" mass="65844">MADFTITVDWGARSEQVRRQHSDLRAQRSFLLAEAPLPVAVGVVEAAQAAQWDTATLTPLPVTSVTGASKATVTIPGTAKQIRLDFELRVTIGGTTSTCLAFRQLFTVATSGALAPHQYSFAQIEVHPSSGGFPHTPTVVPTVRRSFLGASPLVTVAPGMVTINCEFLDVTELWWATWADKDVFGWYLNPAFGGRPGRLRVLAWTSGTAPMLWFVSVSDKAADGNAPGTIGTKPADKPARPGADIVFFRAPAGFNSFFYTADKSGFLNPKHGDPNQNRGGSTMFHLARWLLTPQPPAVVAAEMARSKIGGRPIWPELAGMRFLPRATTPKIDPADPMDLMTPEIRWAFRPVGVESALQHAPAEDIAVLPLSFDGFGGFPQGGYSALQKRDTLDPILRSIWHLLWMRGAVHTKDTATPARNRQTWLLANSGANIPMAGCLRANAATIDRVISCDATPPDGPKGNLVPHVIPALKAANELRGKQSKPFKVFMLTTPNMWANKAAYLHRKSQIDATGADVGYLPGDAEWDDYWTYPPTAAGNPLLFDLLSSWHGKGLEKSKRFGTVAGGRQFLFWHEWSVDGGHLEIVTNPAPAPPTPRVRSWLEDILGT</sequence>
<dbReference type="EMBL" id="JNFP01000083">
    <property type="protein sequence ID" value="KIA60029.1"/>
    <property type="molecule type" value="Genomic_DNA"/>
</dbReference>
<evidence type="ECO:0000313" key="2">
    <source>
        <dbReference type="Proteomes" id="UP000031364"/>
    </source>
</evidence>
<dbReference type="Proteomes" id="UP000031364">
    <property type="component" value="Unassembled WGS sequence"/>
</dbReference>
<keyword evidence="2" id="KW-1185">Reference proteome</keyword>
<protein>
    <submittedName>
        <fullName evidence="1">Uncharacterized protein</fullName>
    </submittedName>
</protein>
<dbReference type="RefSeq" id="WP_043681631.1">
    <property type="nucleotide sequence ID" value="NZ_BDCI01000042.1"/>
</dbReference>
<accession>A0ABR4Z4D0</accession>
<organism evidence="1 2">
    <name type="scientific">Nocardia vulneris</name>
    <dbReference type="NCBI Taxonomy" id="1141657"/>
    <lineage>
        <taxon>Bacteria</taxon>
        <taxon>Bacillati</taxon>
        <taxon>Actinomycetota</taxon>
        <taxon>Actinomycetes</taxon>
        <taxon>Mycobacteriales</taxon>
        <taxon>Nocardiaceae</taxon>
        <taxon>Nocardia</taxon>
    </lineage>
</organism>